<organism evidence="6 7">
    <name type="scientific">Thalassomonas haliotis</name>
    <dbReference type="NCBI Taxonomy" id="485448"/>
    <lineage>
        <taxon>Bacteria</taxon>
        <taxon>Pseudomonadati</taxon>
        <taxon>Pseudomonadota</taxon>
        <taxon>Gammaproteobacteria</taxon>
        <taxon>Alteromonadales</taxon>
        <taxon>Colwelliaceae</taxon>
        <taxon>Thalassomonas</taxon>
    </lineage>
</organism>
<dbReference type="InterPro" id="IPR003439">
    <property type="entry name" value="ABC_transporter-like_ATP-bd"/>
</dbReference>
<protein>
    <submittedName>
        <fullName evidence="6">ABC-F family ATP-binding cassette domain-containing protein</fullName>
    </submittedName>
</protein>
<feature type="region of interest" description="Disordered" evidence="4">
    <location>
        <begin position="253"/>
        <end position="278"/>
    </location>
</feature>
<dbReference type="PANTHER" id="PTHR19211:SF6">
    <property type="entry name" value="BLL7188 PROTEIN"/>
    <property type="match status" value="1"/>
</dbReference>
<dbReference type="SUPFAM" id="SSF52540">
    <property type="entry name" value="P-loop containing nucleoside triphosphate hydrolases"/>
    <property type="match status" value="2"/>
</dbReference>
<evidence type="ECO:0000256" key="3">
    <source>
        <dbReference type="ARBA" id="ARBA00022840"/>
    </source>
</evidence>
<evidence type="ECO:0000256" key="1">
    <source>
        <dbReference type="ARBA" id="ARBA00022737"/>
    </source>
</evidence>
<dbReference type="SMART" id="SM00382">
    <property type="entry name" value="AAA"/>
    <property type="match status" value="2"/>
</dbReference>
<dbReference type="GO" id="GO:0005524">
    <property type="term" value="F:ATP binding"/>
    <property type="evidence" value="ECO:0007669"/>
    <property type="project" value="UniProtKB-KW"/>
</dbReference>
<evidence type="ECO:0000313" key="7">
    <source>
        <dbReference type="Proteomes" id="UP001215231"/>
    </source>
</evidence>
<evidence type="ECO:0000259" key="5">
    <source>
        <dbReference type="PROSITE" id="PS50893"/>
    </source>
</evidence>
<evidence type="ECO:0000313" key="6">
    <source>
        <dbReference type="EMBL" id="WDE13468.1"/>
    </source>
</evidence>
<dbReference type="PROSITE" id="PS50893">
    <property type="entry name" value="ABC_TRANSPORTER_2"/>
    <property type="match status" value="1"/>
</dbReference>
<gene>
    <name evidence="6" type="ORF">H3N35_08555</name>
</gene>
<sequence length="531" mass="57624">MACIQINKLNYSLPCGKVLISDLNLSLNPSFYSLLGDNGSGKSTLAKLLVGELLPGSGTIVCEHKLAYLPQLTQITAAGRGQTVAQFLAIDKRLAALARIQAGGCAVEDFELVNDNWLLAQQTQQQLAQAGLNIALEQACAQLSGGEFTRLQLLKLLAANPDFLVLDEPSNHLDSAGKAWLTQTLREFNGGILLISHDRELLMLARQTIRLHRGDVSLYGGNYRQYCRRHTALQQGIERRLKKSNEQLTALKNRQQASAEKAQKRRQKGQQSRQGGGQAKALLDFKKNKAQAGASGRLKQNSRQQAALSEQISAAKAGLEQNVRLNIKLAQAREPKQSLLTVENLKLPFCGDNALNFVLAPGDKLHLSGVNGSGKSTLLTLVANSFSASPEQVAGIKLRARPVYFDQFFSPLAFEQKPSVNMLDALAHFCPRLGESQSRAALAALGFRAELASKSLASLSGGEIAKLSIAIISQLSDGDLLLLDEPDNHLDIRSKELFARALADFNGSFILISHDTAFLRQAGITRQMSLS</sequence>
<dbReference type="Gene3D" id="3.40.50.300">
    <property type="entry name" value="P-loop containing nucleotide triphosphate hydrolases"/>
    <property type="match status" value="2"/>
</dbReference>
<dbReference type="InterPro" id="IPR027417">
    <property type="entry name" value="P-loop_NTPase"/>
</dbReference>
<feature type="domain" description="ABC transporter" evidence="5">
    <location>
        <begin position="4"/>
        <end position="238"/>
    </location>
</feature>
<keyword evidence="1" id="KW-0677">Repeat</keyword>
<dbReference type="InterPro" id="IPR003593">
    <property type="entry name" value="AAA+_ATPase"/>
</dbReference>
<reference evidence="6 7" key="1">
    <citation type="journal article" date="2022" name="Mar. Drugs">
        <title>Bioassay-Guided Fractionation Leads to the Detection of Cholic Acid Generated by the Rare Thalassomonas sp.</title>
        <authorList>
            <person name="Pheiffer F."/>
            <person name="Schneider Y.K."/>
            <person name="Hansen E.H."/>
            <person name="Andersen J.H."/>
            <person name="Isaksson J."/>
            <person name="Busche T."/>
            <person name="R C."/>
            <person name="Kalinowski J."/>
            <person name="Zyl L.V."/>
            <person name="Trindade M."/>
        </authorList>
    </citation>
    <scope>NUCLEOTIDE SEQUENCE [LARGE SCALE GENOMIC DNA]</scope>
    <source>
        <strain evidence="6 7">A5K-61T</strain>
    </source>
</reference>
<dbReference type="InterPro" id="IPR017871">
    <property type="entry name" value="ABC_transporter-like_CS"/>
</dbReference>
<evidence type="ECO:0000256" key="4">
    <source>
        <dbReference type="SAM" id="MobiDB-lite"/>
    </source>
</evidence>
<keyword evidence="3 6" id="KW-0067">ATP-binding</keyword>
<evidence type="ECO:0000256" key="2">
    <source>
        <dbReference type="ARBA" id="ARBA00022741"/>
    </source>
</evidence>
<dbReference type="Pfam" id="PF00005">
    <property type="entry name" value="ABC_tran"/>
    <property type="match status" value="2"/>
</dbReference>
<keyword evidence="2" id="KW-0547">Nucleotide-binding</keyword>
<proteinExistence type="predicted"/>
<dbReference type="PANTHER" id="PTHR19211">
    <property type="entry name" value="ATP-BINDING TRANSPORT PROTEIN-RELATED"/>
    <property type="match status" value="1"/>
</dbReference>
<dbReference type="EMBL" id="CP059693">
    <property type="protein sequence ID" value="WDE13468.1"/>
    <property type="molecule type" value="Genomic_DNA"/>
</dbReference>
<accession>A0ABY7VIX0</accession>
<dbReference type="PROSITE" id="PS00211">
    <property type="entry name" value="ABC_TRANSPORTER_1"/>
    <property type="match status" value="2"/>
</dbReference>
<name>A0ABY7VIX0_9GAMM</name>
<dbReference type="InterPro" id="IPR050611">
    <property type="entry name" value="ABCF"/>
</dbReference>
<dbReference type="Proteomes" id="UP001215231">
    <property type="component" value="Chromosome"/>
</dbReference>
<keyword evidence="7" id="KW-1185">Reference proteome</keyword>
<dbReference type="CDD" id="cd03221">
    <property type="entry name" value="ABCF_EF-3"/>
    <property type="match status" value="1"/>
</dbReference>
<dbReference type="RefSeq" id="WP_274053852.1">
    <property type="nucleotide sequence ID" value="NZ_CP059693.1"/>
</dbReference>